<evidence type="ECO:0000256" key="7">
    <source>
        <dbReference type="ARBA" id="ARBA00022807"/>
    </source>
</evidence>
<dbReference type="GO" id="GO:0006508">
    <property type="term" value="P:proteolysis"/>
    <property type="evidence" value="ECO:0007669"/>
    <property type="project" value="UniProtKB-KW"/>
</dbReference>
<dbReference type="PANTHER" id="PTHR24006">
    <property type="entry name" value="UBIQUITIN CARBOXYL-TERMINAL HYDROLASE"/>
    <property type="match status" value="1"/>
</dbReference>
<dbReference type="InterPro" id="IPR001394">
    <property type="entry name" value="Peptidase_C19_UCH"/>
</dbReference>
<dbReference type="OrthoDB" id="289038at2759"/>
<evidence type="ECO:0000256" key="1">
    <source>
        <dbReference type="ARBA" id="ARBA00000707"/>
    </source>
</evidence>
<dbReference type="GO" id="GO:0016579">
    <property type="term" value="P:protein deubiquitination"/>
    <property type="evidence" value="ECO:0007669"/>
    <property type="project" value="InterPro"/>
</dbReference>
<keyword evidence="10" id="KW-1185">Reference proteome</keyword>
<dbReference type="GO" id="GO:0004843">
    <property type="term" value="F:cysteine-type deubiquitinase activity"/>
    <property type="evidence" value="ECO:0007669"/>
    <property type="project" value="UniProtKB-EC"/>
</dbReference>
<dbReference type="PROSITE" id="PS50235">
    <property type="entry name" value="USP_3"/>
    <property type="match status" value="1"/>
</dbReference>
<evidence type="ECO:0000313" key="9">
    <source>
        <dbReference type="EMBL" id="KAF2855032.1"/>
    </source>
</evidence>
<dbReference type="EMBL" id="MU006291">
    <property type="protein sequence ID" value="KAF2855032.1"/>
    <property type="molecule type" value="Genomic_DNA"/>
</dbReference>
<feature type="domain" description="USP" evidence="8">
    <location>
        <begin position="114"/>
        <end position="465"/>
    </location>
</feature>
<dbReference type="AlphaFoldDB" id="A0A6A7BIF9"/>
<dbReference type="Pfam" id="PF00443">
    <property type="entry name" value="UCH"/>
    <property type="match status" value="1"/>
</dbReference>
<keyword evidence="6" id="KW-0378">Hydrolase</keyword>
<evidence type="ECO:0000256" key="3">
    <source>
        <dbReference type="ARBA" id="ARBA00012759"/>
    </source>
</evidence>
<evidence type="ECO:0000313" key="10">
    <source>
        <dbReference type="Proteomes" id="UP000799423"/>
    </source>
</evidence>
<dbReference type="CDD" id="cd02257">
    <property type="entry name" value="Peptidase_C19"/>
    <property type="match status" value="1"/>
</dbReference>
<dbReference type="SUPFAM" id="SSF54001">
    <property type="entry name" value="Cysteine proteinases"/>
    <property type="match status" value="1"/>
</dbReference>
<comment type="catalytic activity">
    <reaction evidence="1">
        <text>Thiol-dependent hydrolysis of ester, thioester, amide, peptide and isopeptide bonds formed by the C-terminal Gly of ubiquitin (a 76-residue protein attached to proteins as an intracellular targeting signal).</text>
        <dbReference type="EC" id="3.4.19.12"/>
    </reaction>
</comment>
<name>A0A6A7BIF9_9PLEO</name>
<proteinExistence type="inferred from homology"/>
<evidence type="ECO:0000259" key="8">
    <source>
        <dbReference type="PROSITE" id="PS50235"/>
    </source>
</evidence>
<protein>
    <recommendedName>
        <fullName evidence="3">ubiquitinyl hydrolase 1</fullName>
        <ecNumber evidence="3">3.4.19.12</ecNumber>
    </recommendedName>
</protein>
<dbReference type="GO" id="GO:0005634">
    <property type="term" value="C:nucleus"/>
    <property type="evidence" value="ECO:0007669"/>
    <property type="project" value="TreeGrafter"/>
</dbReference>
<keyword evidence="7" id="KW-0788">Thiol protease</keyword>
<dbReference type="InterPro" id="IPR038765">
    <property type="entry name" value="Papain-like_cys_pep_sf"/>
</dbReference>
<keyword evidence="4" id="KW-0645">Protease</keyword>
<dbReference type="InterPro" id="IPR028889">
    <property type="entry name" value="USP"/>
</dbReference>
<evidence type="ECO:0000256" key="4">
    <source>
        <dbReference type="ARBA" id="ARBA00022670"/>
    </source>
</evidence>
<dbReference type="GO" id="GO:0005829">
    <property type="term" value="C:cytosol"/>
    <property type="evidence" value="ECO:0007669"/>
    <property type="project" value="TreeGrafter"/>
</dbReference>
<dbReference type="Proteomes" id="UP000799423">
    <property type="component" value="Unassembled WGS sequence"/>
</dbReference>
<gene>
    <name evidence="9" type="ORF">T440DRAFT_539089</name>
</gene>
<dbReference type="InterPro" id="IPR050164">
    <property type="entry name" value="Peptidase_C19"/>
</dbReference>
<comment type="similarity">
    <text evidence="2">Belongs to the peptidase C19 family.</text>
</comment>
<dbReference type="Gene3D" id="3.90.70.10">
    <property type="entry name" value="Cysteine proteinases"/>
    <property type="match status" value="1"/>
</dbReference>
<sequence>MSLFVFQVFRYHLYILPHGGHVCQTFPILIVSPCIPYSAISHHNSNLYTMVASNVSHRAGVTNERYHFRAGGAPAIPAHYTAIRSHTPRQIQSNRIAKGVKKSWPTGRAQGQTRGLHRVGNTCFRVSALQALMHLPKFCNWILSHNSKDNNFKFPCRGLGEVGTFLANRYISYGANPVVLRECPACAVKQFIIEYWGATQCTDAGNNPTAFGHYGPEQQRIRDLDERLYRITSGAVTAGNRDMQQDPAECQERLLHACFASTDHDDWRVQYKALFEMQKANFPPTIGIQAVPVPPQPEAPSSVDKSIQQHIFTDELIGMLDCAVCNQETLQNQRTRLDVAPALLRVSLVTQTMVNGQSVKNTNPIEIPRFLDLTQHQAVQDPKKLEYQLESVLSHAGEEASSGHWVATVNSKTMIYAVNDGETEMRCVVVNKNKKREIAALRSNPQFMQPDVIANAVYLTYSRREPKRPLL</sequence>
<accession>A0A6A7BIF9</accession>
<keyword evidence="5" id="KW-0833">Ubl conjugation pathway</keyword>
<evidence type="ECO:0000256" key="6">
    <source>
        <dbReference type="ARBA" id="ARBA00022801"/>
    </source>
</evidence>
<evidence type="ECO:0000256" key="5">
    <source>
        <dbReference type="ARBA" id="ARBA00022786"/>
    </source>
</evidence>
<organism evidence="9 10">
    <name type="scientific">Plenodomus tracheiphilus IPT5</name>
    <dbReference type="NCBI Taxonomy" id="1408161"/>
    <lineage>
        <taxon>Eukaryota</taxon>
        <taxon>Fungi</taxon>
        <taxon>Dikarya</taxon>
        <taxon>Ascomycota</taxon>
        <taxon>Pezizomycotina</taxon>
        <taxon>Dothideomycetes</taxon>
        <taxon>Pleosporomycetidae</taxon>
        <taxon>Pleosporales</taxon>
        <taxon>Pleosporineae</taxon>
        <taxon>Leptosphaeriaceae</taxon>
        <taxon>Plenodomus</taxon>
    </lineage>
</organism>
<reference evidence="9" key="1">
    <citation type="submission" date="2020-01" db="EMBL/GenBank/DDBJ databases">
        <authorList>
            <consortium name="DOE Joint Genome Institute"/>
            <person name="Haridas S."/>
            <person name="Albert R."/>
            <person name="Binder M."/>
            <person name="Bloem J."/>
            <person name="Labutti K."/>
            <person name="Salamov A."/>
            <person name="Andreopoulos B."/>
            <person name="Baker S.E."/>
            <person name="Barry K."/>
            <person name="Bills G."/>
            <person name="Bluhm B.H."/>
            <person name="Cannon C."/>
            <person name="Castanera R."/>
            <person name="Culley D.E."/>
            <person name="Daum C."/>
            <person name="Ezra D."/>
            <person name="Gonzalez J.B."/>
            <person name="Henrissat B."/>
            <person name="Kuo A."/>
            <person name="Liang C."/>
            <person name="Lipzen A."/>
            <person name="Lutzoni F."/>
            <person name="Magnuson J."/>
            <person name="Mondo S."/>
            <person name="Nolan M."/>
            <person name="Ohm R."/>
            <person name="Pangilinan J."/>
            <person name="Park H.-J."/>
            <person name="Ramirez L."/>
            <person name="Alfaro M."/>
            <person name="Sun H."/>
            <person name="Tritt A."/>
            <person name="Yoshinaga Y."/>
            <person name="Zwiers L.-H."/>
            <person name="Turgeon B.G."/>
            <person name="Goodwin S.B."/>
            <person name="Spatafora J.W."/>
            <person name="Crous P.W."/>
            <person name="Grigoriev I.V."/>
        </authorList>
    </citation>
    <scope>NUCLEOTIDE SEQUENCE</scope>
    <source>
        <strain evidence="9">IPT5</strain>
    </source>
</reference>
<dbReference type="PANTHER" id="PTHR24006:SF758">
    <property type="entry name" value="UBIQUITIN CARBOXYL-TERMINAL HYDROLASE 36"/>
    <property type="match status" value="1"/>
</dbReference>
<evidence type="ECO:0000256" key="2">
    <source>
        <dbReference type="ARBA" id="ARBA00009085"/>
    </source>
</evidence>
<dbReference type="EC" id="3.4.19.12" evidence="3"/>